<proteinExistence type="predicted"/>
<keyword evidence="7" id="KW-1185">Reference proteome</keyword>
<dbReference type="GO" id="GO:0016020">
    <property type="term" value="C:membrane"/>
    <property type="evidence" value="ECO:0007669"/>
    <property type="project" value="InterPro"/>
</dbReference>
<dbReference type="GO" id="GO:0000155">
    <property type="term" value="F:phosphorelay sensor kinase activity"/>
    <property type="evidence" value="ECO:0007669"/>
    <property type="project" value="InterPro"/>
</dbReference>
<feature type="domain" description="Histidine kinase" evidence="5">
    <location>
        <begin position="539"/>
        <end position="733"/>
    </location>
</feature>
<accession>A0A5B9EE36</accession>
<dbReference type="Proteomes" id="UP000321820">
    <property type="component" value="Chromosome"/>
</dbReference>
<dbReference type="KEGG" id="talb:FTW19_12010"/>
<dbReference type="InterPro" id="IPR050482">
    <property type="entry name" value="Sensor_HK_TwoCompSys"/>
</dbReference>
<protein>
    <submittedName>
        <fullName evidence="6">Sensor histidine kinase</fullName>
    </submittedName>
</protein>
<evidence type="ECO:0000256" key="3">
    <source>
        <dbReference type="ARBA" id="ARBA00023012"/>
    </source>
</evidence>
<dbReference type="AlphaFoldDB" id="A0A5B9EE36"/>
<dbReference type="PANTHER" id="PTHR24421:SF62">
    <property type="entry name" value="SENSORY TRANSDUCTION HISTIDINE KINASE"/>
    <property type="match status" value="1"/>
</dbReference>
<organism evidence="6 7">
    <name type="scientific">Terriglobus albidus</name>
    <dbReference type="NCBI Taxonomy" id="1592106"/>
    <lineage>
        <taxon>Bacteria</taxon>
        <taxon>Pseudomonadati</taxon>
        <taxon>Acidobacteriota</taxon>
        <taxon>Terriglobia</taxon>
        <taxon>Terriglobales</taxon>
        <taxon>Acidobacteriaceae</taxon>
        <taxon>Terriglobus</taxon>
    </lineage>
</organism>
<dbReference type="Pfam" id="PF07730">
    <property type="entry name" value="HisKA_3"/>
    <property type="match status" value="1"/>
</dbReference>
<keyword evidence="1" id="KW-0808">Transferase</keyword>
<dbReference type="OrthoDB" id="9795828at2"/>
<dbReference type="InterPro" id="IPR003594">
    <property type="entry name" value="HATPase_dom"/>
</dbReference>
<dbReference type="GO" id="GO:0046983">
    <property type="term" value="F:protein dimerization activity"/>
    <property type="evidence" value="ECO:0007669"/>
    <property type="project" value="InterPro"/>
</dbReference>
<keyword evidence="4" id="KW-1133">Transmembrane helix</keyword>
<dbReference type="Gene3D" id="3.30.565.10">
    <property type="entry name" value="Histidine kinase-like ATPase, C-terminal domain"/>
    <property type="match status" value="1"/>
</dbReference>
<dbReference type="InterPro" id="IPR005467">
    <property type="entry name" value="His_kinase_dom"/>
</dbReference>
<dbReference type="CDD" id="cd16917">
    <property type="entry name" value="HATPase_UhpB-NarQ-NarX-like"/>
    <property type="match status" value="1"/>
</dbReference>
<evidence type="ECO:0000256" key="4">
    <source>
        <dbReference type="SAM" id="Phobius"/>
    </source>
</evidence>
<dbReference type="InterPro" id="IPR036890">
    <property type="entry name" value="HATPase_C_sf"/>
</dbReference>
<dbReference type="SUPFAM" id="SSF55874">
    <property type="entry name" value="ATPase domain of HSP90 chaperone/DNA topoisomerase II/histidine kinase"/>
    <property type="match status" value="1"/>
</dbReference>
<dbReference type="EMBL" id="CP042806">
    <property type="protein sequence ID" value="QEE28661.1"/>
    <property type="molecule type" value="Genomic_DNA"/>
</dbReference>
<keyword evidence="4" id="KW-0812">Transmembrane</keyword>
<dbReference type="Gene3D" id="1.20.5.1930">
    <property type="match status" value="1"/>
</dbReference>
<dbReference type="InterPro" id="IPR011712">
    <property type="entry name" value="Sig_transdc_His_kin_sub3_dim/P"/>
</dbReference>
<name>A0A5B9EE36_9BACT</name>
<feature type="transmembrane region" description="Helical" evidence="4">
    <location>
        <begin position="502"/>
        <end position="522"/>
    </location>
</feature>
<evidence type="ECO:0000256" key="2">
    <source>
        <dbReference type="ARBA" id="ARBA00022777"/>
    </source>
</evidence>
<reference evidence="6 7" key="1">
    <citation type="submission" date="2019-08" db="EMBL/GenBank/DDBJ databases">
        <title>Complete genome sequence of Terriglobus albidus strain ORNL.</title>
        <authorList>
            <person name="Podar M."/>
        </authorList>
    </citation>
    <scope>NUCLEOTIDE SEQUENCE [LARGE SCALE GENOMIC DNA]</scope>
    <source>
        <strain evidence="6 7">ORNL</strain>
    </source>
</reference>
<evidence type="ECO:0000313" key="6">
    <source>
        <dbReference type="EMBL" id="QEE28661.1"/>
    </source>
</evidence>
<keyword evidence="4" id="KW-0472">Membrane</keyword>
<feature type="transmembrane region" description="Helical" evidence="4">
    <location>
        <begin position="57"/>
        <end position="78"/>
    </location>
</feature>
<gene>
    <name evidence="6" type="ORF">FTW19_12010</name>
</gene>
<dbReference type="PROSITE" id="PS50109">
    <property type="entry name" value="HIS_KIN"/>
    <property type="match status" value="1"/>
</dbReference>
<evidence type="ECO:0000259" key="5">
    <source>
        <dbReference type="PROSITE" id="PS50109"/>
    </source>
</evidence>
<evidence type="ECO:0000256" key="1">
    <source>
        <dbReference type="ARBA" id="ARBA00022679"/>
    </source>
</evidence>
<dbReference type="PANTHER" id="PTHR24421">
    <property type="entry name" value="NITRATE/NITRITE SENSOR PROTEIN NARX-RELATED"/>
    <property type="match status" value="1"/>
</dbReference>
<keyword evidence="2 6" id="KW-0418">Kinase</keyword>
<keyword evidence="3" id="KW-0902">Two-component regulatory system</keyword>
<sequence>MFPADKIGNRIGEQAPRRSSLSVQELEMRRVRPKDATHSLALATAGRLRRDRYSDNGGFSVSLVICITTLSLLLLGSVCAQAREESSPAIYQTAASIHALSQEQAQRAYPAHLLGVVTQSLNDGFTLQDRTGGIWIYFDHPEQFMPGDEIDVEGTAKPGLFAPVVQALSVRKLGRAPLPKPIKVSFKQISNGNRDCQYVSVTGMVRSVGIRKGASNSQKIWMRIAVDDGIIDATFPAADADLAAKLIDAFVRIDAPTMCSKNQKRQIIAANLSVPSMRNLTVLRPPPPDIFATPLIPVGKLMQYLSGTDYYHRVRVAGVATYYKPGESLILEDRGQALLVKTAENKTIQPGDRVEAVGFPAPADSGPILQDAVLRRTASGAALQPALVKIAEISSGTMNNTLVSVDGHLVRRIHEPFREVLLLQDESNILLAELNQSGGSDPFPELREGSKIRISGISVLEVEGMWNYGLRSAYDVRSKLLLRAPTDVEIIEPPTWWTTRHVLYIAGVLGILVLVFLAQIIVSRIEKWRLEAVLEERERLAHEIHDTLAQSFAGIGFQLQAILKEIPRDMPSLKEQVNLARDLVRHSHKEARRSIEPLQPNSLQETDLLLSLENAARNMVQGGSVNVVTSCSGNPRSLSLQIADALLRIGQEAIANAVRHADPSNLTIALHYEDNTIQLKIQDDGNGFVKSGDLLGFGLRGMRKRAASISGRLDIITGLGQGTCVAITVPLPPVMTLSNSLKRTFRYASGHIFHVEAKQRANTNTDR</sequence>
<dbReference type="Pfam" id="PF02518">
    <property type="entry name" value="HATPase_c"/>
    <property type="match status" value="1"/>
</dbReference>
<dbReference type="SMART" id="SM00387">
    <property type="entry name" value="HATPase_c"/>
    <property type="match status" value="1"/>
</dbReference>
<evidence type="ECO:0000313" key="7">
    <source>
        <dbReference type="Proteomes" id="UP000321820"/>
    </source>
</evidence>